<dbReference type="Proteomes" id="UP000726170">
    <property type="component" value="Unassembled WGS sequence"/>
</dbReference>
<gene>
    <name evidence="1" type="ORF">KQI86_19800</name>
</gene>
<reference evidence="1 2" key="1">
    <citation type="submission" date="2021-06" db="EMBL/GenBank/DDBJ databases">
        <authorList>
            <person name="Sun Q."/>
            <person name="Li D."/>
        </authorList>
    </citation>
    <scope>NUCLEOTIDE SEQUENCE [LARGE SCALE GENOMIC DNA]</scope>
    <source>
        <strain evidence="1 2">MSJ-11</strain>
    </source>
</reference>
<keyword evidence="2" id="KW-1185">Reference proteome</keyword>
<proteinExistence type="predicted"/>
<sequence>MSKNNYIDSKDINTNAGLASFYNDERAVASGNVRFGACELCRTVGLGPSLNNMSRLLRVNVRLMNVCYGKELTVGCIITDTAGRVLAYKSETFIATREDSLKAEGTMRSAESDDLVYESRSSNCGCSGSCGDVTRVFNIILPNSDVCSPLDVNARVMANYTSPCN</sequence>
<organism evidence="1 2">
    <name type="scientific">Clostridium mobile</name>
    <dbReference type="NCBI Taxonomy" id="2841512"/>
    <lineage>
        <taxon>Bacteria</taxon>
        <taxon>Bacillati</taxon>
        <taxon>Bacillota</taxon>
        <taxon>Clostridia</taxon>
        <taxon>Eubacteriales</taxon>
        <taxon>Clostridiaceae</taxon>
        <taxon>Clostridium</taxon>
    </lineage>
</organism>
<dbReference type="EMBL" id="JAHLQF010000008">
    <property type="protein sequence ID" value="MBU5486535.1"/>
    <property type="molecule type" value="Genomic_DNA"/>
</dbReference>
<comment type="caution">
    <text evidence="1">The sequence shown here is derived from an EMBL/GenBank/DDBJ whole genome shotgun (WGS) entry which is preliminary data.</text>
</comment>
<accession>A0ABS6EQ61</accession>
<name>A0ABS6EQ61_9CLOT</name>
<evidence type="ECO:0000313" key="1">
    <source>
        <dbReference type="EMBL" id="MBU5486535.1"/>
    </source>
</evidence>
<dbReference type="RefSeq" id="WP_216441142.1">
    <property type="nucleotide sequence ID" value="NZ_JAHLQF010000008.1"/>
</dbReference>
<protein>
    <submittedName>
        <fullName evidence="1">Uncharacterized protein</fullName>
    </submittedName>
</protein>
<evidence type="ECO:0000313" key="2">
    <source>
        <dbReference type="Proteomes" id="UP000726170"/>
    </source>
</evidence>